<dbReference type="EMBL" id="JAKZJU020000002">
    <property type="protein sequence ID" value="MDL2060547.1"/>
    <property type="molecule type" value="Genomic_DNA"/>
</dbReference>
<protein>
    <submittedName>
        <fullName evidence="2">Uncharacterized protein</fullName>
    </submittedName>
</protein>
<comment type="caution">
    <text evidence="2">The sequence shown here is derived from an EMBL/GenBank/DDBJ whole genome shotgun (WGS) entry which is preliminary data.</text>
</comment>
<proteinExistence type="predicted"/>
<evidence type="ECO:0000313" key="2">
    <source>
        <dbReference type="EMBL" id="MDL2060547.1"/>
    </source>
</evidence>
<reference evidence="2" key="1">
    <citation type="submission" date="2023-03" db="EMBL/GenBank/DDBJ databases">
        <title>Mesosutterella sp. nov. isolated from porcine feces.</title>
        <authorList>
            <person name="Yu S."/>
        </authorList>
    </citation>
    <scope>NUCLEOTIDE SEQUENCE</scope>
    <source>
        <strain evidence="2">AGMB02718</strain>
    </source>
</reference>
<sequence>MTTVMSNRHRSTGKSNTSRKHNPYERKFSSTLSRILTTERLAGQTQGIEKPQKDSGFEETVPERTPEGKIYEQPDPEKIKPAAHSYAESRTFSETGPMEAAAGKTPFSVREDRERELQALQHVIQNSGTYRLRRKGCVKERNTKKAQKNKT</sequence>
<accession>A0ABT7IQ84</accession>
<feature type="compositionally biased region" description="Basic and acidic residues" evidence="1">
    <location>
        <begin position="50"/>
        <end position="80"/>
    </location>
</feature>
<evidence type="ECO:0000256" key="1">
    <source>
        <dbReference type="SAM" id="MobiDB-lite"/>
    </source>
</evidence>
<gene>
    <name evidence="2" type="ORF">MUN46_011430</name>
</gene>
<organism evidence="2 3">
    <name type="scientific">Mesosutterella faecium</name>
    <dbReference type="NCBI Taxonomy" id="2925194"/>
    <lineage>
        <taxon>Bacteria</taxon>
        <taxon>Pseudomonadati</taxon>
        <taxon>Pseudomonadota</taxon>
        <taxon>Betaproteobacteria</taxon>
        <taxon>Burkholderiales</taxon>
        <taxon>Sutterellaceae</taxon>
        <taxon>Mesosutterella</taxon>
    </lineage>
</organism>
<dbReference type="RefSeq" id="WP_243377340.1">
    <property type="nucleotide sequence ID" value="NZ_JAKZJU020000002.1"/>
</dbReference>
<feature type="compositionally biased region" description="Basic residues" evidence="1">
    <location>
        <begin position="7"/>
        <end position="21"/>
    </location>
</feature>
<feature type="region of interest" description="Disordered" evidence="1">
    <location>
        <begin position="1"/>
        <end position="106"/>
    </location>
</feature>
<dbReference type="Proteomes" id="UP001165481">
    <property type="component" value="Unassembled WGS sequence"/>
</dbReference>
<keyword evidence="3" id="KW-1185">Reference proteome</keyword>
<name>A0ABT7IQ84_9BURK</name>
<evidence type="ECO:0000313" key="3">
    <source>
        <dbReference type="Proteomes" id="UP001165481"/>
    </source>
</evidence>